<proteinExistence type="predicted"/>
<accession>A0A7W5JXU0</accession>
<comment type="caution">
    <text evidence="1">The sequence shown here is derived from an EMBL/GenBank/DDBJ whole genome shotgun (WGS) entry which is preliminary data.</text>
</comment>
<dbReference type="AlphaFoldDB" id="A0A7W5JXU0"/>
<evidence type="ECO:0000313" key="2">
    <source>
        <dbReference type="Proteomes" id="UP000565572"/>
    </source>
</evidence>
<keyword evidence="2" id="KW-1185">Reference proteome</keyword>
<evidence type="ECO:0000313" key="1">
    <source>
        <dbReference type="EMBL" id="MBB3328106.1"/>
    </source>
</evidence>
<organism evidence="1 2">
    <name type="scientific">Microlunatus antarcticus</name>
    <dbReference type="NCBI Taxonomy" id="53388"/>
    <lineage>
        <taxon>Bacteria</taxon>
        <taxon>Bacillati</taxon>
        <taxon>Actinomycetota</taxon>
        <taxon>Actinomycetes</taxon>
        <taxon>Propionibacteriales</taxon>
        <taxon>Propionibacteriaceae</taxon>
        <taxon>Microlunatus</taxon>
    </lineage>
</organism>
<sequence>MKAVRVSRSDISQTRWASSVLRNGAYSFCSAGGPPRSPGPRGP</sequence>
<dbReference type="Proteomes" id="UP000565572">
    <property type="component" value="Unassembled WGS sequence"/>
</dbReference>
<dbReference type="EMBL" id="JACHZG010000001">
    <property type="protein sequence ID" value="MBB3328106.1"/>
    <property type="molecule type" value="Genomic_DNA"/>
</dbReference>
<gene>
    <name evidence="1" type="ORF">FHX39_003050</name>
</gene>
<reference evidence="1 2" key="1">
    <citation type="submission" date="2020-08" db="EMBL/GenBank/DDBJ databases">
        <title>Sequencing the genomes of 1000 actinobacteria strains.</title>
        <authorList>
            <person name="Klenk H.-P."/>
        </authorList>
    </citation>
    <scope>NUCLEOTIDE SEQUENCE [LARGE SCALE GENOMIC DNA]</scope>
    <source>
        <strain evidence="1 2">DSM 11053</strain>
    </source>
</reference>
<name>A0A7W5JXU0_9ACTN</name>
<protein>
    <submittedName>
        <fullName evidence="1">Uncharacterized protein</fullName>
    </submittedName>
</protein>